<dbReference type="Proteomes" id="UP000222542">
    <property type="component" value="Unassembled WGS sequence"/>
</dbReference>
<evidence type="ECO:0000313" key="2">
    <source>
        <dbReference type="Proteomes" id="UP000222542"/>
    </source>
</evidence>
<organism evidence="1 2">
    <name type="scientific">Capsicum annuum</name>
    <name type="common">Capsicum pepper</name>
    <dbReference type="NCBI Taxonomy" id="4072"/>
    <lineage>
        <taxon>Eukaryota</taxon>
        <taxon>Viridiplantae</taxon>
        <taxon>Streptophyta</taxon>
        <taxon>Embryophyta</taxon>
        <taxon>Tracheophyta</taxon>
        <taxon>Spermatophyta</taxon>
        <taxon>Magnoliopsida</taxon>
        <taxon>eudicotyledons</taxon>
        <taxon>Gunneridae</taxon>
        <taxon>Pentapetalae</taxon>
        <taxon>asterids</taxon>
        <taxon>lamiids</taxon>
        <taxon>Solanales</taxon>
        <taxon>Solanaceae</taxon>
        <taxon>Solanoideae</taxon>
        <taxon>Capsiceae</taxon>
        <taxon>Capsicum</taxon>
    </lineage>
</organism>
<name>A0A2G2Z4H1_CAPAN</name>
<keyword evidence="2" id="KW-1185">Reference proteome</keyword>
<sequence length="169" mass="19132">MHQSFVKEDGFLGSYFKAIPMSLGYQKKIHCSILVKDDFSGPLEEVVTLPELRPVLPEIEVNEFNLCDRVDAFDNDGWWVGMVTAKIGRRYYDYAGESEENIDTMIMLGEFRGNINIMMIPSESGGNISTMMMSGEFRGNIDTMLMPYESGGNVDVMMMLVNLKEVMIL</sequence>
<dbReference type="PANTHER" id="PTHR48181:SF1">
    <property type="match status" value="1"/>
</dbReference>
<dbReference type="STRING" id="4072.A0A2G2Z4H1"/>
<evidence type="ECO:0000313" key="1">
    <source>
        <dbReference type="EMBL" id="PHT76811.1"/>
    </source>
</evidence>
<accession>A0A2G2Z4H1</accession>
<reference evidence="1 2" key="1">
    <citation type="journal article" date="2014" name="Nat. Genet.">
        <title>Genome sequence of the hot pepper provides insights into the evolution of pungency in Capsicum species.</title>
        <authorList>
            <person name="Kim S."/>
            <person name="Park M."/>
            <person name="Yeom S.I."/>
            <person name="Kim Y.M."/>
            <person name="Lee J.M."/>
            <person name="Lee H.A."/>
            <person name="Seo E."/>
            <person name="Choi J."/>
            <person name="Cheong K."/>
            <person name="Kim K.T."/>
            <person name="Jung K."/>
            <person name="Lee G.W."/>
            <person name="Oh S.K."/>
            <person name="Bae C."/>
            <person name="Kim S.B."/>
            <person name="Lee H.Y."/>
            <person name="Kim S.Y."/>
            <person name="Kim M.S."/>
            <person name="Kang B.C."/>
            <person name="Jo Y.D."/>
            <person name="Yang H.B."/>
            <person name="Jeong H.J."/>
            <person name="Kang W.H."/>
            <person name="Kwon J.K."/>
            <person name="Shin C."/>
            <person name="Lim J.Y."/>
            <person name="Park J.H."/>
            <person name="Huh J.H."/>
            <person name="Kim J.S."/>
            <person name="Kim B.D."/>
            <person name="Cohen O."/>
            <person name="Paran I."/>
            <person name="Suh M.C."/>
            <person name="Lee S.B."/>
            <person name="Kim Y.K."/>
            <person name="Shin Y."/>
            <person name="Noh S.J."/>
            <person name="Park J."/>
            <person name="Seo Y.S."/>
            <person name="Kwon S.Y."/>
            <person name="Kim H.A."/>
            <person name="Park J.M."/>
            <person name="Kim H.J."/>
            <person name="Choi S.B."/>
            <person name="Bosland P.W."/>
            <person name="Reeves G."/>
            <person name="Jo S.H."/>
            <person name="Lee B.W."/>
            <person name="Cho H.T."/>
            <person name="Choi H.S."/>
            <person name="Lee M.S."/>
            <person name="Yu Y."/>
            <person name="Do Choi Y."/>
            <person name="Park B.S."/>
            <person name="van Deynze A."/>
            <person name="Ashrafi H."/>
            <person name="Hill T."/>
            <person name="Kim W.T."/>
            <person name="Pai H.S."/>
            <person name="Ahn H.K."/>
            <person name="Yeam I."/>
            <person name="Giovannoni J.J."/>
            <person name="Rose J.K."/>
            <person name="Sorensen I."/>
            <person name="Lee S.J."/>
            <person name="Kim R.W."/>
            <person name="Choi I.Y."/>
            <person name="Choi B.S."/>
            <person name="Lim J.S."/>
            <person name="Lee Y.H."/>
            <person name="Choi D."/>
        </authorList>
    </citation>
    <scope>NUCLEOTIDE SEQUENCE [LARGE SCALE GENOMIC DNA]</scope>
    <source>
        <strain evidence="2">cv. CM334</strain>
    </source>
</reference>
<reference evidence="1 2" key="2">
    <citation type="journal article" date="2017" name="Genome Biol.">
        <title>New reference genome sequences of hot pepper reveal the massive evolution of plant disease-resistance genes by retroduplication.</title>
        <authorList>
            <person name="Kim S."/>
            <person name="Park J."/>
            <person name="Yeom S.I."/>
            <person name="Kim Y.M."/>
            <person name="Seo E."/>
            <person name="Kim K.T."/>
            <person name="Kim M.S."/>
            <person name="Lee J.M."/>
            <person name="Cheong K."/>
            <person name="Shin H.S."/>
            <person name="Kim S.B."/>
            <person name="Han K."/>
            <person name="Lee J."/>
            <person name="Park M."/>
            <person name="Lee H.A."/>
            <person name="Lee H.Y."/>
            <person name="Lee Y."/>
            <person name="Oh S."/>
            <person name="Lee J.H."/>
            <person name="Choi E."/>
            <person name="Choi E."/>
            <person name="Lee S.E."/>
            <person name="Jeon J."/>
            <person name="Kim H."/>
            <person name="Choi G."/>
            <person name="Song H."/>
            <person name="Lee J."/>
            <person name="Lee S.C."/>
            <person name="Kwon J.K."/>
            <person name="Lee H.Y."/>
            <person name="Koo N."/>
            <person name="Hong Y."/>
            <person name="Kim R.W."/>
            <person name="Kang W.H."/>
            <person name="Huh J.H."/>
            <person name="Kang B.C."/>
            <person name="Yang T.J."/>
            <person name="Lee Y.H."/>
            <person name="Bennetzen J.L."/>
            <person name="Choi D."/>
        </authorList>
    </citation>
    <scope>NUCLEOTIDE SEQUENCE [LARGE SCALE GENOMIC DNA]</scope>
    <source>
        <strain evidence="2">cv. CM334</strain>
    </source>
</reference>
<protein>
    <submittedName>
        <fullName evidence="1">Uncharacterized protein</fullName>
    </submittedName>
</protein>
<proteinExistence type="predicted"/>
<dbReference type="Gramene" id="PHT76811">
    <property type="protein sequence ID" value="PHT76811"/>
    <property type="gene ID" value="T459_20333"/>
</dbReference>
<comment type="caution">
    <text evidence="1">The sequence shown here is derived from an EMBL/GenBank/DDBJ whole genome shotgun (WGS) entry which is preliminary data.</text>
</comment>
<dbReference type="AlphaFoldDB" id="A0A2G2Z4H1"/>
<gene>
    <name evidence="1" type="ORF">T459_20333</name>
</gene>
<dbReference type="PANTHER" id="PTHR48181">
    <property type="match status" value="1"/>
</dbReference>
<dbReference type="EMBL" id="AYRZ02000007">
    <property type="protein sequence ID" value="PHT76811.1"/>
    <property type="molecule type" value="Genomic_DNA"/>
</dbReference>